<dbReference type="NCBIfam" id="TIGR02532">
    <property type="entry name" value="IV_pilin_GFxxxE"/>
    <property type="match status" value="1"/>
</dbReference>
<dbReference type="InterPro" id="IPR012902">
    <property type="entry name" value="N_methyl_site"/>
</dbReference>
<evidence type="ECO:0000313" key="2">
    <source>
        <dbReference type="EMBL" id="QEF99446.1"/>
    </source>
</evidence>
<gene>
    <name evidence="2" type="ORF">Mal15_35110</name>
</gene>
<dbReference type="Gene3D" id="3.30.700.10">
    <property type="entry name" value="Glycoprotein, Type 4 Pilin"/>
    <property type="match status" value="1"/>
</dbReference>
<dbReference type="Pfam" id="PF07963">
    <property type="entry name" value="N_methyl"/>
    <property type="match status" value="1"/>
</dbReference>
<keyword evidence="1" id="KW-0472">Membrane</keyword>
<name>A0A5B9MH44_9BACT</name>
<dbReference type="EMBL" id="CP036264">
    <property type="protein sequence ID" value="QEF99446.1"/>
    <property type="molecule type" value="Genomic_DNA"/>
</dbReference>
<keyword evidence="1" id="KW-1133">Transmembrane helix</keyword>
<dbReference type="PANTHER" id="PTHR30093">
    <property type="entry name" value="GENERAL SECRETION PATHWAY PROTEIN G"/>
    <property type="match status" value="1"/>
</dbReference>
<dbReference type="SUPFAM" id="SSF54523">
    <property type="entry name" value="Pili subunits"/>
    <property type="match status" value="1"/>
</dbReference>
<sequence>MNKPMRSQHSDTRRSGFTLVELLVVITIIAAIAGLTIPAIGVVMKTVRTKAMRAEMSNIEGGIDSYYTKYGDYPPDFSTWNIVKRHYLKIFPDIAQSELDLLYRLCDVRIDNDNTSSPPQMTPNPQSIAWDPTAMDRSEVLVWSLGGFSADPQYPFTGPGGPLVVIPNTANPAPDDPQYYEYNPTRNAPEVNFAPDRLSIANYDPSLGARSYTNRNMSNDEAMYSTGNADVFPSYVLRDGGAPTVYFDARTYNSFVTTGAGDQFNGYARLVEGEWDSIRPVYSTTANNPPASPPYGSRFAASQGWQFVNPQTYQVLSPGLDGLFSDRGDFDGGRPDDTAPAYFLTDGRMIVLEPSAQQPTGPLPPSGTGLEDIRVQKFDVTGLPIPSLRASQNPFRDNLANFLDQGTFYDALE</sequence>
<dbReference type="PANTHER" id="PTHR30093:SF2">
    <property type="entry name" value="TYPE II SECRETION SYSTEM PROTEIN H"/>
    <property type="match status" value="1"/>
</dbReference>
<dbReference type="InterPro" id="IPR045584">
    <property type="entry name" value="Pilin-like"/>
</dbReference>
<evidence type="ECO:0000256" key="1">
    <source>
        <dbReference type="SAM" id="Phobius"/>
    </source>
</evidence>
<reference evidence="2 3" key="1">
    <citation type="submission" date="2019-02" db="EMBL/GenBank/DDBJ databases">
        <title>Planctomycetal bacteria perform biofilm scaping via a novel small molecule.</title>
        <authorList>
            <person name="Jeske O."/>
            <person name="Boedeker C."/>
            <person name="Wiegand S."/>
            <person name="Breitling P."/>
            <person name="Kallscheuer N."/>
            <person name="Jogler M."/>
            <person name="Rohde M."/>
            <person name="Petersen J."/>
            <person name="Medema M.H."/>
            <person name="Surup F."/>
            <person name="Jogler C."/>
        </authorList>
    </citation>
    <scope>NUCLEOTIDE SEQUENCE [LARGE SCALE GENOMIC DNA]</scope>
    <source>
        <strain evidence="2 3">Mal15</strain>
    </source>
</reference>
<keyword evidence="3" id="KW-1185">Reference proteome</keyword>
<organism evidence="2 3">
    <name type="scientific">Stieleria maiorica</name>
    <dbReference type="NCBI Taxonomy" id="2795974"/>
    <lineage>
        <taxon>Bacteria</taxon>
        <taxon>Pseudomonadati</taxon>
        <taxon>Planctomycetota</taxon>
        <taxon>Planctomycetia</taxon>
        <taxon>Pirellulales</taxon>
        <taxon>Pirellulaceae</taxon>
        <taxon>Stieleria</taxon>
    </lineage>
</organism>
<evidence type="ECO:0000313" key="3">
    <source>
        <dbReference type="Proteomes" id="UP000321353"/>
    </source>
</evidence>
<dbReference type="PROSITE" id="PS00409">
    <property type="entry name" value="PROKAR_NTER_METHYL"/>
    <property type="match status" value="1"/>
</dbReference>
<dbReference type="AlphaFoldDB" id="A0A5B9MH44"/>
<dbReference type="Proteomes" id="UP000321353">
    <property type="component" value="Chromosome"/>
</dbReference>
<keyword evidence="1" id="KW-0812">Transmembrane</keyword>
<protein>
    <recommendedName>
        <fullName evidence="4">Type II secretion system protein G</fullName>
    </recommendedName>
</protein>
<dbReference type="KEGG" id="smam:Mal15_35110"/>
<accession>A0A5B9MH44</accession>
<proteinExistence type="predicted"/>
<evidence type="ECO:0008006" key="4">
    <source>
        <dbReference type="Google" id="ProtNLM"/>
    </source>
</evidence>
<feature type="transmembrane region" description="Helical" evidence="1">
    <location>
        <begin position="20"/>
        <end position="43"/>
    </location>
</feature>